<evidence type="ECO:0000313" key="3">
    <source>
        <dbReference type="Proteomes" id="UP001281410"/>
    </source>
</evidence>
<comment type="caution">
    <text evidence="2">The sequence shown here is derived from an EMBL/GenBank/DDBJ whole genome shotgun (WGS) entry which is preliminary data.</text>
</comment>
<proteinExistence type="predicted"/>
<dbReference type="AlphaFoldDB" id="A0AAD9ZVR1"/>
<evidence type="ECO:0000259" key="1">
    <source>
        <dbReference type="Pfam" id="PF13456"/>
    </source>
</evidence>
<feature type="domain" description="RNase H type-1" evidence="1">
    <location>
        <begin position="3"/>
        <end position="56"/>
    </location>
</feature>
<dbReference type="GO" id="GO:0003676">
    <property type="term" value="F:nucleic acid binding"/>
    <property type="evidence" value="ECO:0007669"/>
    <property type="project" value="InterPro"/>
</dbReference>
<name>A0AAD9ZVR1_9ROSI</name>
<gene>
    <name evidence="2" type="ORF">Dsin_025240</name>
</gene>
<dbReference type="EMBL" id="JANJYJ010000008">
    <property type="protein sequence ID" value="KAK3193930.1"/>
    <property type="molecule type" value="Genomic_DNA"/>
</dbReference>
<sequence length="99" mass="10811">MIGVGCVFRDALGNILDVVALVFSGSFGSELAKARAILEGLKLADDWGFLSLEVESMEHASRSAPIEQSTHLMEEPGEVKDLPVQRKAEEPLEVVFARR</sequence>
<dbReference type="Proteomes" id="UP001281410">
    <property type="component" value="Unassembled WGS sequence"/>
</dbReference>
<reference evidence="2" key="1">
    <citation type="journal article" date="2023" name="Plant J.">
        <title>Genome sequences and population genomics provide insights into the demographic history, inbreeding, and mutation load of two 'living fossil' tree species of Dipteronia.</title>
        <authorList>
            <person name="Feng Y."/>
            <person name="Comes H.P."/>
            <person name="Chen J."/>
            <person name="Zhu S."/>
            <person name="Lu R."/>
            <person name="Zhang X."/>
            <person name="Li P."/>
            <person name="Qiu J."/>
            <person name="Olsen K.M."/>
            <person name="Qiu Y."/>
        </authorList>
    </citation>
    <scope>NUCLEOTIDE SEQUENCE</scope>
    <source>
        <strain evidence="2">NBL</strain>
    </source>
</reference>
<organism evidence="2 3">
    <name type="scientific">Dipteronia sinensis</name>
    <dbReference type="NCBI Taxonomy" id="43782"/>
    <lineage>
        <taxon>Eukaryota</taxon>
        <taxon>Viridiplantae</taxon>
        <taxon>Streptophyta</taxon>
        <taxon>Embryophyta</taxon>
        <taxon>Tracheophyta</taxon>
        <taxon>Spermatophyta</taxon>
        <taxon>Magnoliopsida</taxon>
        <taxon>eudicotyledons</taxon>
        <taxon>Gunneridae</taxon>
        <taxon>Pentapetalae</taxon>
        <taxon>rosids</taxon>
        <taxon>malvids</taxon>
        <taxon>Sapindales</taxon>
        <taxon>Sapindaceae</taxon>
        <taxon>Hippocastanoideae</taxon>
        <taxon>Acereae</taxon>
        <taxon>Dipteronia</taxon>
    </lineage>
</organism>
<dbReference type="InterPro" id="IPR002156">
    <property type="entry name" value="RNaseH_domain"/>
</dbReference>
<keyword evidence="3" id="KW-1185">Reference proteome</keyword>
<accession>A0AAD9ZVR1</accession>
<dbReference type="GO" id="GO:0004523">
    <property type="term" value="F:RNA-DNA hybrid ribonuclease activity"/>
    <property type="evidence" value="ECO:0007669"/>
    <property type="project" value="InterPro"/>
</dbReference>
<protein>
    <recommendedName>
        <fullName evidence="1">RNase H type-1 domain-containing protein</fullName>
    </recommendedName>
</protein>
<dbReference type="Pfam" id="PF13456">
    <property type="entry name" value="RVT_3"/>
    <property type="match status" value="1"/>
</dbReference>
<evidence type="ECO:0000313" key="2">
    <source>
        <dbReference type="EMBL" id="KAK3193930.1"/>
    </source>
</evidence>